<dbReference type="Proteomes" id="UP000633365">
    <property type="component" value="Unassembled WGS sequence"/>
</dbReference>
<dbReference type="EMBL" id="JAEQMG010000145">
    <property type="protein sequence ID" value="MBK6089644.1"/>
    <property type="molecule type" value="Genomic_DNA"/>
</dbReference>
<comment type="caution">
    <text evidence="1">The sequence shown here is derived from an EMBL/GenBank/DDBJ whole genome shotgun (WGS) entry which is preliminary data.</text>
</comment>
<proteinExistence type="predicted"/>
<dbReference type="InterPro" id="IPR027417">
    <property type="entry name" value="P-loop_NTPase"/>
</dbReference>
<accession>A0A934WTI0</accession>
<organism evidence="1 2">
    <name type="scientific">Ruminococcus difficilis</name>
    <dbReference type="NCBI Taxonomy" id="2763069"/>
    <lineage>
        <taxon>Bacteria</taxon>
        <taxon>Bacillati</taxon>
        <taxon>Bacillota</taxon>
        <taxon>Clostridia</taxon>
        <taxon>Eubacteriales</taxon>
        <taxon>Oscillospiraceae</taxon>
        <taxon>Ruminococcus</taxon>
    </lineage>
</organism>
<evidence type="ECO:0000313" key="2">
    <source>
        <dbReference type="Proteomes" id="UP000633365"/>
    </source>
</evidence>
<dbReference type="AlphaFoldDB" id="A0A934WTI0"/>
<name>A0A934WTI0_9FIRM</name>
<gene>
    <name evidence="1" type="ORF">JKK62_13510</name>
</gene>
<dbReference type="Gene3D" id="3.30.420.280">
    <property type="match status" value="1"/>
</dbReference>
<evidence type="ECO:0000313" key="1">
    <source>
        <dbReference type="EMBL" id="MBK6089644.1"/>
    </source>
</evidence>
<dbReference type="RefSeq" id="WP_201428349.1">
    <property type="nucleotide sequence ID" value="NZ_JAEQMG010000145.1"/>
</dbReference>
<keyword evidence="2" id="KW-1185">Reference proteome</keyword>
<protein>
    <submittedName>
        <fullName evidence="1">Terminase</fullName>
    </submittedName>
</protein>
<sequence>MPNKLILSKKYKDFLRCQAPVEFLEGTTMAGKTTVGIFKFMLKVAQSPKKLHIIAANDTGTAEKNIIQKDLGILDDFGSLVRYNGNGTSADKIPHIVFTPAPGVTKTVYVMGYGDKTKWKKALGGQYGCLYIDEINTANIEFIREASMRADYMMATLNPDDPNLPVYHEYINHARPLYRWSDDTPTEILDDLTEELKDGWVHWFFTFKDNLGLKKSELDRVLSNTPKGTKIYKNKVQGLRGRATGLVFNNFDYKLHVRSAEWARQFLTAKKGEEQFILFSAGLDTAYSDKTKDTIAMTFHGCTNRGKWIQLDEKVYDNAELHLTIAPSDTVVNFIDFLERNREEWGFARNTFIDNADQATLKEFSKYVRNHGSIYLFNPAWKQLKIVDRIKLQSGWFKRQCYFILDHCTETIGELNRYSWKEDKDNEPEDRNDHFINSSQYAWIPYVNKIGSEKNETG</sequence>
<reference evidence="1" key="1">
    <citation type="submission" date="2021-01" db="EMBL/GenBank/DDBJ databases">
        <title>Genome public.</title>
        <authorList>
            <person name="Liu C."/>
            <person name="Sun Q."/>
        </authorList>
    </citation>
    <scope>NUCLEOTIDE SEQUENCE</scope>
    <source>
        <strain evidence="1">M6</strain>
    </source>
</reference>
<dbReference type="Gene3D" id="3.40.50.300">
    <property type="entry name" value="P-loop containing nucleotide triphosphate hydrolases"/>
    <property type="match status" value="1"/>
</dbReference>